<comment type="subcellular location">
    <subcellularLocation>
        <location evidence="1">Membrane</location>
        <topology evidence="1">Multi-pass membrane protein</topology>
    </subcellularLocation>
</comment>
<reference evidence="7" key="1">
    <citation type="submission" date="2019-08" db="EMBL/GenBank/DDBJ databases">
        <authorList>
            <person name="Kucharzyk K."/>
            <person name="Murdoch R.W."/>
            <person name="Higgins S."/>
            <person name="Loffler F."/>
        </authorList>
    </citation>
    <scope>NUCLEOTIDE SEQUENCE</scope>
</reference>
<dbReference type="InterPro" id="IPR006977">
    <property type="entry name" value="Yip1_dom"/>
</dbReference>
<sequence length="181" mass="20200">MKTNPGEIFQRAKSIILNPKSEWIVIDSENHSHNHVLSNYLIWLALIPAISIMIGWSSDINFGIKMAIKQFATIIGGSYLTAWVINELAPRYNGAKNFNKAFELVAYCYTAMCVAGIFYLFNILGSIAFLAGLYSLYTLYVGLQPMMKAPNETNSLYFIVSLVCMIGISIVLGIILRIAFI</sequence>
<evidence type="ECO:0000313" key="7">
    <source>
        <dbReference type="EMBL" id="MPN25570.1"/>
    </source>
</evidence>
<evidence type="ECO:0000256" key="4">
    <source>
        <dbReference type="ARBA" id="ARBA00023136"/>
    </source>
</evidence>
<evidence type="ECO:0000256" key="5">
    <source>
        <dbReference type="SAM" id="Phobius"/>
    </source>
</evidence>
<name>A0A645GHE4_9ZZZZ</name>
<evidence type="ECO:0000256" key="2">
    <source>
        <dbReference type="ARBA" id="ARBA00022692"/>
    </source>
</evidence>
<gene>
    <name evidence="7" type="ORF">SDC9_172982</name>
</gene>
<evidence type="ECO:0000256" key="1">
    <source>
        <dbReference type="ARBA" id="ARBA00004141"/>
    </source>
</evidence>
<accession>A0A645GHE4</accession>
<feature type="transmembrane region" description="Helical" evidence="5">
    <location>
        <begin position="40"/>
        <end position="58"/>
    </location>
</feature>
<dbReference type="EMBL" id="VSSQ01074788">
    <property type="protein sequence ID" value="MPN25570.1"/>
    <property type="molecule type" value="Genomic_DNA"/>
</dbReference>
<dbReference type="GO" id="GO:0016020">
    <property type="term" value="C:membrane"/>
    <property type="evidence" value="ECO:0007669"/>
    <property type="project" value="UniProtKB-SubCell"/>
</dbReference>
<feature type="transmembrane region" description="Helical" evidence="5">
    <location>
        <begin position="127"/>
        <end position="143"/>
    </location>
</feature>
<feature type="transmembrane region" description="Helical" evidence="5">
    <location>
        <begin position="70"/>
        <end position="89"/>
    </location>
</feature>
<keyword evidence="2 5" id="KW-0812">Transmembrane</keyword>
<proteinExistence type="predicted"/>
<dbReference type="AlphaFoldDB" id="A0A645GHE4"/>
<keyword evidence="3 5" id="KW-1133">Transmembrane helix</keyword>
<evidence type="ECO:0000259" key="6">
    <source>
        <dbReference type="Pfam" id="PF04893"/>
    </source>
</evidence>
<dbReference type="Pfam" id="PF04893">
    <property type="entry name" value="Yip1"/>
    <property type="match status" value="1"/>
</dbReference>
<feature type="transmembrane region" description="Helical" evidence="5">
    <location>
        <begin position="155"/>
        <end position="180"/>
    </location>
</feature>
<feature type="domain" description="Yip1" evidence="6">
    <location>
        <begin position="14"/>
        <end position="170"/>
    </location>
</feature>
<organism evidence="7">
    <name type="scientific">bioreactor metagenome</name>
    <dbReference type="NCBI Taxonomy" id="1076179"/>
    <lineage>
        <taxon>unclassified sequences</taxon>
        <taxon>metagenomes</taxon>
        <taxon>ecological metagenomes</taxon>
    </lineage>
</organism>
<keyword evidence="4 5" id="KW-0472">Membrane</keyword>
<evidence type="ECO:0000256" key="3">
    <source>
        <dbReference type="ARBA" id="ARBA00022989"/>
    </source>
</evidence>
<comment type="caution">
    <text evidence="7">The sequence shown here is derived from an EMBL/GenBank/DDBJ whole genome shotgun (WGS) entry which is preliminary data.</text>
</comment>
<protein>
    <recommendedName>
        <fullName evidence="6">Yip1 domain-containing protein</fullName>
    </recommendedName>
</protein>